<evidence type="ECO:0000256" key="2">
    <source>
        <dbReference type="ARBA" id="ARBA00008494"/>
    </source>
</evidence>
<keyword evidence="3" id="KW-0597">Phosphoprotein</keyword>
<evidence type="ECO:0000256" key="5">
    <source>
        <dbReference type="ARBA" id="ARBA00022763"/>
    </source>
</evidence>
<dbReference type="GO" id="GO:0004527">
    <property type="term" value="F:exonuclease activity"/>
    <property type="evidence" value="ECO:0007669"/>
    <property type="project" value="UniProtKB-KW"/>
</dbReference>
<protein>
    <recommendedName>
        <fullName evidence="10">Cell cycle checkpoint control protein</fullName>
    </recommendedName>
</protein>
<dbReference type="GO" id="GO:0030896">
    <property type="term" value="C:checkpoint clamp complex"/>
    <property type="evidence" value="ECO:0007669"/>
    <property type="project" value="UniProtKB-UniRule"/>
</dbReference>
<evidence type="ECO:0000256" key="11">
    <source>
        <dbReference type="SAM" id="MobiDB-lite"/>
    </source>
</evidence>
<dbReference type="EMBL" id="GECU01008342">
    <property type="protein sequence ID" value="JAS99364.1"/>
    <property type="molecule type" value="Transcribed_RNA"/>
</dbReference>
<dbReference type="EMBL" id="GECU01028693">
    <property type="protein sequence ID" value="JAS79013.1"/>
    <property type="molecule type" value="Transcribed_RNA"/>
</dbReference>
<dbReference type="AlphaFoldDB" id="A0A1B6JJJ5"/>
<keyword evidence="5" id="KW-0227">DNA damage</keyword>
<comment type="subcellular location">
    <subcellularLocation>
        <location evidence="1">Nucleus</location>
    </subcellularLocation>
</comment>
<dbReference type="InterPro" id="IPR026584">
    <property type="entry name" value="Rad9"/>
</dbReference>
<evidence type="ECO:0000256" key="6">
    <source>
        <dbReference type="ARBA" id="ARBA00022801"/>
    </source>
</evidence>
<evidence type="ECO:0000256" key="8">
    <source>
        <dbReference type="ARBA" id="ARBA00023242"/>
    </source>
</evidence>
<dbReference type="Gene3D" id="3.70.10.10">
    <property type="match status" value="1"/>
</dbReference>
<comment type="function">
    <text evidence="9">Component of the 9-1-1 cell-cycle checkpoint response complex that plays a major role in DNA repair. The 9-1-1 complex is recruited to DNA lesion upon damage by the RAD17-replication factor C (RFC) clamp loader complex. Acts then as a sliding clamp platform on DNA for several proteins involved in long-patch base excision repair (LP-BER). The 9-1-1 complex stimulates DNA polymerase beta (POLB) activity by increasing its affinity for the 3'-OH end of the primer-template and stabilizes POLB to those sites where LP-BER proceeds; endonuclease FEN1 cleavage activity on substrates with double, nick, or gap flaps of distinct sequences and lengths; and DNA ligase I (LIG1) on long-patch base excision repair substrates. The 9-1-1 complex is necessary for the recruitment of RHNO1 to sites of double-stranded breaks (DSB) occurring during the S phase. RAD9A possesses 3'-&gt;5' double stranded DNA exonuclease activity.</text>
</comment>
<evidence type="ECO:0000313" key="13">
    <source>
        <dbReference type="EMBL" id="JAS99364.1"/>
    </source>
</evidence>
<dbReference type="EMBL" id="GECU01000865">
    <property type="protein sequence ID" value="JAT06842.1"/>
    <property type="molecule type" value="Transcribed_RNA"/>
</dbReference>
<comment type="similarity">
    <text evidence="2 10">Belongs to the rad9 family.</text>
</comment>
<dbReference type="PIRSF" id="PIRSF009303">
    <property type="entry name" value="Cell_cycle_RAD9"/>
    <property type="match status" value="1"/>
</dbReference>
<evidence type="ECO:0000256" key="9">
    <source>
        <dbReference type="ARBA" id="ARBA00059283"/>
    </source>
</evidence>
<organism evidence="13">
    <name type="scientific">Homalodisca liturata</name>
    <dbReference type="NCBI Taxonomy" id="320908"/>
    <lineage>
        <taxon>Eukaryota</taxon>
        <taxon>Metazoa</taxon>
        <taxon>Ecdysozoa</taxon>
        <taxon>Arthropoda</taxon>
        <taxon>Hexapoda</taxon>
        <taxon>Insecta</taxon>
        <taxon>Pterygota</taxon>
        <taxon>Neoptera</taxon>
        <taxon>Paraneoptera</taxon>
        <taxon>Hemiptera</taxon>
        <taxon>Auchenorrhyncha</taxon>
        <taxon>Membracoidea</taxon>
        <taxon>Cicadellidae</taxon>
        <taxon>Cicadellinae</taxon>
        <taxon>Proconiini</taxon>
        <taxon>Homalodisca</taxon>
    </lineage>
</organism>
<evidence type="ECO:0000256" key="4">
    <source>
        <dbReference type="ARBA" id="ARBA00022722"/>
    </source>
</evidence>
<dbReference type="PANTHER" id="PTHR15237:SF0">
    <property type="entry name" value="CELL CYCLE CHECKPOINT CONTROL PROTEIN"/>
    <property type="match status" value="1"/>
</dbReference>
<keyword evidence="6" id="KW-0378">Hydrolase</keyword>
<feature type="region of interest" description="Disordered" evidence="11">
    <location>
        <begin position="293"/>
        <end position="318"/>
    </location>
</feature>
<keyword evidence="8" id="KW-0539">Nucleus</keyword>
<sequence>MKCVIPSHNVKVLAKAFHSLGRIGDDLFIEPQNDHLAFRTVNMAESAYASFSFSKSFFSSFNFTEDDDEEALRCKIAMKSLLVVFKSQHGERMVEWCQIRLDPNGTKVVFQLRYSYGCTKTHFLPILESETLQANYSKEDCQNRLSASPKLLMTAVKNFRANEPEVTLCVMPQKVLLRNHVENNIESKKALKTEIGMYPTEFEGYNIGAPTSVTFCLKELRAVLFFAEYTGLSIHFYFSTAGRPVVFVVKNDTVYEANYVVSTLSESGTSQSLSQSSESSVATNSRANIAVNTRKRPHQETEEMEQYGDPNSQTKRFDRSVHSPTPLAVANSMCHAGVSGVDLMNHSAASSSVPMDVTTDSNVTQPIIRSVFGRCFNTTFKKQSLPGFNKVLAYDSDGMEDSD</sequence>
<dbReference type="FunFam" id="3.70.10.10:FF:000005">
    <property type="entry name" value="Cell cycle checkpoint control protein"/>
    <property type="match status" value="1"/>
</dbReference>
<dbReference type="Pfam" id="PF04139">
    <property type="entry name" value="Rad9"/>
    <property type="match status" value="1"/>
</dbReference>
<keyword evidence="4" id="KW-0540">Nuclease</keyword>
<evidence type="ECO:0000256" key="10">
    <source>
        <dbReference type="PIRNR" id="PIRNR009303"/>
    </source>
</evidence>
<dbReference type="GO" id="GO:0071479">
    <property type="term" value="P:cellular response to ionizing radiation"/>
    <property type="evidence" value="ECO:0007669"/>
    <property type="project" value="TreeGrafter"/>
</dbReference>
<evidence type="ECO:0000256" key="1">
    <source>
        <dbReference type="ARBA" id="ARBA00004123"/>
    </source>
</evidence>
<accession>A0A1B6JJJ5</accession>
<dbReference type="GO" id="GO:0000076">
    <property type="term" value="P:DNA replication checkpoint signaling"/>
    <property type="evidence" value="ECO:0007669"/>
    <property type="project" value="TreeGrafter"/>
</dbReference>
<evidence type="ECO:0000256" key="7">
    <source>
        <dbReference type="ARBA" id="ARBA00022839"/>
    </source>
</evidence>
<dbReference type="SUPFAM" id="SSF55979">
    <property type="entry name" value="DNA clamp"/>
    <property type="match status" value="1"/>
</dbReference>
<proteinExistence type="inferred from homology"/>
<reference evidence="13" key="1">
    <citation type="submission" date="2015-11" db="EMBL/GenBank/DDBJ databases">
        <title>De novo transcriptome assembly of four potential Pierce s Disease insect vectors from Arizona vineyards.</title>
        <authorList>
            <person name="Tassone E.E."/>
        </authorList>
    </citation>
    <scope>NUCLEOTIDE SEQUENCE</scope>
</reference>
<dbReference type="InterPro" id="IPR046938">
    <property type="entry name" value="DNA_clamp_sf"/>
</dbReference>
<gene>
    <name evidence="12" type="ORF">g.33251</name>
    <name evidence="13" type="ORF">g.33252</name>
    <name evidence="14" type="ORF">g.33254</name>
</gene>
<evidence type="ECO:0000256" key="3">
    <source>
        <dbReference type="ARBA" id="ARBA00022553"/>
    </source>
</evidence>
<keyword evidence="7" id="KW-0269">Exonuclease</keyword>
<dbReference type="GO" id="GO:0006281">
    <property type="term" value="P:DNA repair"/>
    <property type="evidence" value="ECO:0007669"/>
    <property type="project" value="UniProtKB-UniRule"/>
</dbReference>
<dbReference type="GO" id="GO:0031573">
    <property type="term" value="P:mitotic intra-S DNA damage checkpoint signaling"/>
    <property type="evidence" value="ECO:0007669"/>
    <property type="project" value="TreeGrafter"/>
</dbReference>
<evidence type="ECO:0000313" key="14">
    <source>
        <dbReference type="EMBL" id="JAT06842.1"/>
    </source>
</evidence>
<evidence type="ECO:0000313" key="12">
    <source>
        <dbReference type="EMBL" id="JAS79013.1"/>
    </source>
</evidence>
<dbReference type="PANTHER" id="PTHR15237">
    <property type="entry name" value="DNA REPAIR PROTEIN RAD9"/>
    <property type="match status" value="1"/>
</dbReference>
<name>A0A1B6JJJ5_9HEMI</name>
<dbReference type="InterPro" id="IPR007268">
    <property type="entry name" value="Rad9/Ddc1"/>
</dbReference>